<evidence type="ECO:0000256" key="2">
    <source>
        <dbReference type="ARBA" id="ARBA00022692"/>
    </source>
</evidence>
<dbReference type="OrthoDB" id="555447at2"/>
<proteinExistence type="predicted"/>
<sequence>MKRTENVRHTRVLAIASAGGHWQQLMVLRSAFEDCDVLFATTLAGLSEEFDAAPAVVIPDISRDSLIKLPWAVVSISYRLLKFRPDIVISTGALPGLLALVLAKGLGKRTVWIDSLANAETISMSGKLARRFSDLWVTQWPDLAQREDAKYFGAVL</sequence>
<gene>
    <name evidence="6" type="ORF">SAMN05421759_1252</name>
</gene>
<dbReference type="PANTHER" id="PTHR12154">
    <property type="entry name" value="GLYCOSYL TRANSFERASE-RELATED"/>
    <property type="match status" value="1"/>
</dbReference>
<evidence type="ECO:0000256" key="1">
    <source>
        <dbReference type="ARBA" id="ARBA00004389"/>
    </source>
</evidence>
<protein>
    <submittedName>
        <fullName evidence="6">Oligosaccharide biosynthesis protein Alg14 like</fullName>
    </submittedName>
</protein>
<dbReference type="Pfam" id="PF08660">
    <property type="entry name" value="Alg14"/>
    <property type="match status" value="1"/>
</dbReference>
<evidence type="ECO:0000313" key="7">
    <source>
        <dbReference type="Proteomes" id="UP000186684"/>
    </source>
</evidence>
<keyword evidence="7" id="KW-1185">Reference proteome</keyword>
<evidence type="ECO:0000313" key="6">
    <source>
        <dbReference type="EMBL" id="SIT16894.1"/>
    </source>
</evidence>
<dbReference type="STRING" id="633194.SAMN05421759_1252"/>
<evidence type="ECO:0000256" key="3">
    <source>
        <dbReference type="ARBA" id="ARBA00022824"/>
    </source>
</evidence>
<dbReference type="EMBL" id="FTOQ01000025">
    <property type="protein sequence ID" value="SIT16894.1"/>
    <property type="molecule type" value="Genomic_DNA"/>
</dbReference>
<dbReference type="AlphaFoldDB" id="A0A1N7Q1X8"/>
<dbReference type="GO" id="GO:0004577">
    <property type="term" value="F:N-acetylglucosaminyldiphosphodolichol N-acetylglucosaminyltransferase activity"/>
    <property type="evidence" value="ECO:0007669"/>
    <property type="project" value="TreeGrafter"/>
</dbReference>
<dbReference type="PANTHER" id="PTHR12154:SF4">
    <property type="entry name" value="UDP-N-ACETYLGLUCOSAMINE TRANSFERASE SUBUNIT ALG14 HOMOLOG"/>
    <property type="match status" value="1"/>
</dbReference>
<dbReference type="SUPFAM" id="SSF53756">
    <property type="entry name" value="UDP-Glycosyltransferase/glycogen phosphorylase"/>
    <property type="match status" value="1"/>
</dbReference>
<reference evidence="7" key="1">
    <citation type="submission" date="2017-01" db="EMBL/GenBank/DDBJ databases">
        <authorList>
            <person name="Varghese N."/>
            <person name="Submissions S."/>
        </authorList>
    </citation>
    <scope>NUCLEOTIDE SEQUENCE [LARGE SCALE GENOMIC DNA]</scope>
    <source>
        <strain evidence="7">DSM 29430</strain>
    </source>
</reference>
<accession>A0A1N7Q1X8</accession>
<keyword evidence="4" id="KW-1133">Transmembrane helix</keyword>
<dbReference type="Gene3D" id="3.40.50.2000">
    <property type="entry name" value="Glycogen Phosphorylase B"/>
    <property type="match status" value="1"/>
</dbReference>
<organism evidence="6 7">
    <name type="scientific">Roseivivax lentus</name>
    <dbReference type="NCBI Taxonomy" id="633194"/>
    <lineage>
        <taxon>Bacteria</taxon>
        <taxon>Pseudomonadati</taxon>
        <taxon>Pseudomonadota</taxon>
        <taxon>Alphaproteobacteria</taxon>
        <taxon>Rhodobacterales</taxon>
        <taxon>Roseobacteraceae</taxon>
        <taxon>Roseivivax</taxon>
    </lineage>
</organism>
<dbReference type="RefSeq" id="WP_076451122.1">
    <property type="nucleotide sequence ID" value="NZ_FTOQ01000025.1"/>
</dbReference>
<keyword evidence="3" id="KW-0256">Endoplasmic reticulum</keyword>
<dbReference type="InterPro" id="IPR013969">
    <property type="entry name" value="Oligosacch_biosynth_Alg14"/>
</dbReference>
<keyword evidence="5" id="KW-0472">Membrane</keyword>
<dbReference type="Proteomes" id="UP000186684">
    <property type="component" value="Unassembled WGS sequence"/>
</dbReference>
<name>A0A1N7Q1X8_9RHOB</name>
<dbReference type="GO" id="GO:0006488">
    <property type="term" value="P:dolichol-linked oligosaccharide biosynthetic process"/>
    <property type="evidence" value="ECO:0007669"/>
    <property type="project" value="InterPro"/>
</dbReference>
<comment type="subcellular location">
    <subcellularLocation>
        <location evidence="1">Endoplasmic reticulum membrane</location>
        <topology evidence="1">Single-pass membrane protein</topology>
    </subcellularLocation>
</comment>
<evidence type="ECO:0000256" key="5">
    <source>
        <dbReference type="ARBA" id="ARBA00023136"/>
    </source>
</evidence>
<evidence type="ECO:0000256" key="4">
    <source>
        <dbReference type="ARBA" id="ARBA00022989"/>
    </source>
</evidence>
<keyword evidence="2" id="KW-0812">Transmembrane</keyword>